<dbReference type="VEuPathDB" id="FungiDB:BCV72DRAFT_322859"/>
<sequence>MKFLLLAKSNEAKKGLRVTRAKVKPIMSVGDRGLVQTVYKNGARRLRTINGAFICDNPNCVSAQAKKAVKGRDTLYAMAIGLSGLATLLFDATFPQFDPQASQSNTDKFRTNAASFFTPNEDWPAVDGSNTS</sequence>
<organism evidence="1 2">
    <name type="scientific">Rhizopus microsporus</name>
    <dbReference type="NCBI Taxonomy" id="58291"/>
    <lineage>
        <taxon>Eukaryota</taxon>
        <taxon>Fungi</taxon>
        <taxon>Fungi incertae sedis</taxon>
        <taxon>Mucoromycota</taxon>
        <taxon>Mucoromycotina</taxon>
        <taxon>Mucoromycetes</taxon>
        <taxon>Mucorales</taxon>
        <taxon>Mucorineae</taxon>
        <taxon>Rhizopodaceae</taxon>
        <taxon>Rhizopus</taxon>
    </lineage>
</organism>
<evidence type="ECO:0000313" key="2">
    <source>
        <dbReference type="Proteomes" id="UP000242381"/>
    </source>
</evidence>
<reference evidence="1 2" key="1">
    <citation type="journal article" date="2016" name="Proc. Natl. Acad. Sci. U.S.A.">
        <title>Lipid metabolic changes in an early divergent fungus govern the establishment of a mutualistic symbiosis with endobacteria.</title>
        <authorList>
            <person name="Lastovetsky O.A."/>
            <person name="Gaspar M.L."/>
            <person name="Mondo S.J."/>
            <person name="LaButti K.M."/>
            <person name="Sandor L."/>
            <person name="Grigoriev I.V."/>
            <person name="Henry S.A."/>
            <person name="Pawlowska T.E."/>
        </authorList>
    </citation>
    <scope>NUCLEOTIDE SEQUENCE [LARGE SCALE GENOMIC DNA]</scope>
    <source>
        <strain evidence="1 2">ATCC 11559</strain>
    </source>
</reference>
<evidence type="ECO:0000313" key="1">
    <source>
        <dbReference type="EMBL" id="ORE19488.1"/>
    </source>
</evidence>
<dbReference type="EMBL" id="KV921309">
    <property type="protein sequence ID" value="ORE19488.1"/>
    <property type="molecule type" value="Genomic_DNA"/>
</dbReference>
<proteinExistence type="predicted"/>
<accession>A0A1X0S5P9</accession>
<dbReference type="Proteomes" id="UP000242381">
    <property type="component" value="Unassembled WGS sequence"/>
</dbReference>
<gene>
    <name evidence="1" type="ORF">BCV71DRAFT_262880</name>
</gene>
<name>A0A1X0S5P9_RHIZD</name>
<dbReference type="AlphaFoldDB" id="A0A1X0S5P9"/>
<protein>
    <submittedName>
        <fullName evidence="1">Uncharacterized protein</fullName>
    </submittedName>
</protein>